<gene>
    <name evidence="5" type="ORF">E8E13_009900</name>
</gene>
<evidence type="ECO:0000256" key="2">
    <source>
        <dbReference type="ARBA" id="ARBA00022801"/>
    </source>
</evidence>
<evidence type="ECO:0000259" key="4">
    <source>
        <dbReference type="PROSITE" id="PS51462"/>
    </source>
</evidence>
<dbReference type="GO" id="GO:0080041">
    <property type="term" value="F:ADP-ribose pyrophosphohydrolase activity"/>
    <property type="evidence" value="ECO:0007669"/>
    <property type="project" value="TreeGrafter"/>
</dbReference>
<dbReference type="EMBL" id="SWKU01000009">
    <property type="protein sequence ID" value="KAF3003762.1"/>
    <property type="molecule type" value="Genomic_DNA"/>
</dbReference>
<dbReference type="GO" id="GO:0080042">
    <property type="term" value="F:ADP-glucose pyrophosphohydrolase activity"/>
    <property type="evidence" value="ECO:0007669"/>
    <property type="project" value="TreeGrafter"/>
</dbReference>
<evidence type="ECO:0000256" key="1">
    <source>
        <dbReference type="ARBA" id="ARBA00001946"/>
    </source>
</evidence>
<feature type="domain" description="Nudix hydrolase" evidence="4">
    <location>
        <begin position="103"/>
        <end position="267"/>
    </location>
</feature>
<dbReference type="AlphaFoldDB" id="A0A9P4W7J8"/>
<dbReference type="PANTHER" id="PTHR11839:SF18">
    <property type="entry name" value="NUDIX HYDROLASE DOMAIN-CONTAINING PROTEIN"/>
    <property type="match status" value="1"/>
</dbReference>
<organism evidence="5 6">
    <name type="scientific">Curvularia kusanoi</name>
    <name type="common">Cochliobolus kusanoi</name>
    <dbReference type="NCBI Taxonomy" id="90978"/>
    <lineage>
        <taxon>Eukaryota</taxon>
        <taxon>Fungi</taxon>
        <taxon>Dikarya</taxon>
        <taxon>Ascomycota</taxon>
        <taxon>Pezizomycotina</taxon>
        <taxon>Dothideomycetes</taxon>
        <taxon>Pleosporomycetidae</taxon>
        <taxon>Pleosporales</taxon>
        <taxon>Pleosporineae</taxon>
        <taxon>Pleosporaceae</taxon>
        <taxon>Curvularia</taxon>
    </lineage>
</organism>
<reference evidence="5" key="1">
    <citation type="submission" date="2019-04" db="EMBL/GenBank/DDBJ databases">
        <title>Sequencing of skin fungus with MAO and IRED activity.</title>
        <authorList>
            <person name="Marsaioli A.J."/>
            <person name="Bonatto J.M.C."/>
            <person name="Reis Junior O."/>
        </authorList>
    </citation>
    <scope>NUCLEOTIDE SEQUENCE</scope>
    <source>
        <strain evidence="5">30M1</strain>
    </source>
</reference>
<feature type="compositionally biased region" description="Basic and acidic residues" evidence="3">
    <location>
        <begin position="293"/>
        <end position="311"/>
    </location>
</feature>
<comment type="caution">
    <text evidence="5">The sequence shown here is derived from an EMBL/GenBank/DDBJ whole genome shotgun (WGS) entry which is preliminary data.</text>
</comment>
<feature type="region of interest" description="Disordered" evidence="3">
    <location>
        <begin position="280"/>
        <end position="311"/>
    </location>
</feature>
<protein>
    <recommendedName>
        <fullName evidence="4">Nudix hydrolase domain-containing protein</fullName>
    </recommendedName>
</protein>
<accession>A0A9P4W7J8</accession>
<dbReference type="GO" id="GO:0006753">
    <property type="term" value="P:nucleoside phosphate metabolic process"/>
    <property type="evidence" value="ECO:0007669"/>
    <property type="project" value="TreeGrafter"/>
</dbReference>
<dbReference type="GO" id="GO:0019693">
    <property type="term" value="P:ribose phosphate metabolic process"/>
    <property type="evidence" value="ECO:0007669"/>
    <property type="project" value="TreeGrafter"/>
</dbReference>
<evidence type="ECO:0000313" key="5">
    <source>
        <dbReference type="EMBL" id="KAF3003762.1"/>
    </source>
</evidence>
<dbReference type="OrthoDB" id="10249920at2759"/>
<dbReference type="CDD" id="cd03424">
    <property type="entry name" value="NUDIX_ADPRase_Nudt5_UGPPase_Nudt14"/>
    <property type="match status" value="1"/>
</dbReference>
<comment type="cofactor">
    <cofactor evidence="1">
        <name>Mg(2+)</name>
        <dbReference type="ChEBI" id="CHEBI:18420"/>
    </cofactor>
</comment>
<name>A0A9P4W7J8_CURKU</name>
<dbReference type="InterPro" id="IPR015797">
    <property type="entry name" value="NUDIX_hydrolase-like_dom_sf"/>
</dbReference>
<dbReference type="Gene3D" id="3.90.79.10">
    <property type="entry name" value="Nucleoside Triphosphate Pyrophosphohydrolase"/>
    <property type="match status" value="1"/>
</dbReference>
<evidence type="ECO:0000313" key="6">
    <source>
        <dbReference type="Proteomes" id="UP000801428"/>
    </source>
</evidence>
<evidence type="ECO:0000256" key="3">
    <source>
        <dbReference type="SAM" id="MobiDB-lite"/>
    </source>
</evidence>
<dbReference type="PROSITE" id="PS51462">
    <property type="entry name" value="NUDIX"/>
    <property type="match status" value="1"/>
</dbReference>
<keyword evidence="6" id="KW-1185">Reference proteome</keyword>
<dbReference type="InterPro" id="IPR000086">
    <property type="entry name" value="NUDIX_hydrolase_dom"/>
</dbReference>
<dbReference type="Proteomes" id="UP000801428">
    <property type="component" value="Unassembled WGS sequence"/>
</dbReference>
<keyword evidence="2" id="KW-0378">Hydrolase</keyword>
<sequence length="311" mass="35004">MAPFKTFILTGFRQPVEVTLTHGITEKNLLEWPAFKTWTSTLHANLELQYDEHSGHAFHKDPFALHSIEIQSVDWFGTNIGFLKLAALIKNPKGKQLPGICFLRGGSVAMLMILRPKDSREDRWVVLTEQPRVPAGSLRFLEIPAGMIDKSETFGGAAAKEIEEETGFKIPASELLDLTNLALQQSEISEPSMKNAMYPSPGGSDEFIPIFLWEKELDRQEIEDLRGKLTGQRTQGEMITLHLVRYDDLWREGARDAKTLAAWALYEGLNREGAIRKFQSSAFEAENEEDDTREGAPESDAESKTKPQRAD</sequence>
<dbReference type="SUPFAM" id="SSF55811">
    <property type="entry name" value="Nudix"/>
    <property type="match status" value="1"/>
</dbReference>
<dbReference type="Pfam" id="PF00293">
    <property type="entry name" value="NUDIX"/>
    <property type="match status" value="1"/>
</dbReference>
<dbReference type="PANTHER" id="PTHR11839">
    <property type="entry name" value="UDP/ADP-SUGAR PYROPHOSPHATASE"/>
    <property type="match status" value="1"/>
</dbReference>
<proteinExistence type="predicted"/>